<name>A0A5B8VXX8_9SPHI</name>
<evidence type="ECO:0000313" key="2">
    <source>
        <dbReference type="EMBL" id="QEC75286.1"/>
    </source>
</evidence>
<feature type="domain" description="Cyclic nucleotide-binding" evidence="1">
    <location>
        <begin position="31"/>
        <end position="115"/>
    </location>
</feature>
<reference evidence="2 3" key="1">
    <citation type="journal article" date="2013" name="J. Microbiol.">
        <title>Mucilaginibacter ginsenosidivorax sp. nov., with ginsenoside converting activity isolated from sediment.</title>
        <authorList>
            <person name="Kim J.K."/>
            <person name="Choi T.E."/>
            <person name="Liu Q.M."/>
            <person name="Park H.Y."/>
            <person name="Yi T.H."/>
            <person name="Yoon M.H."/>
            <person name="Kim S.C."/>
            <person name="Im W.T."/>
        </authorList>
    </citation>
    <scope>NUCLEOTIDE SEQUENCE [LARGE SCALE GENOMIC DNA]</scope>
    <source>
        <strain evidence="2 3">KHI28</strain>
    </source>
</reference>
<gene>
    <name evidence="2" type="ORF">FSB76_04780</name>
</gene>
<evidence type="ECO:0000259" key="1">
    <source>
        <dbReference type="PROSITE" id="PS50042"/>
    </source>
</evidence>
<organism evidence="2 3">
    <name type="scientific">Mucilaginibacter ginsenosidivorax</name>
    <dbReference type="NCBI Taxonomy" id="862126"/>
    <lineage>
        <taxon>Bacteria</taxon>
        <taxon>Pseudomonadati</taxon>
        <taxon>Bacteroidota</taxon>
        <taxon>Sphingobacteriia</taxon>
        <taxon>Sphingobacteriales</taxon>
        <taxon>Sphingobacteriaceae</taxon>
        <taxon>Mucilaginibacter</taxon>
    </lineage>
</organism>
<dbReference type="Gene3D" id="2.60.120.10">
    <property type="entry name" value="Jelly Rolls"/>
    <property type="match status" value="1"/>
</dbReference>
<accession>A0A5B8VXX8</accession>
<proteinExistence type="predicted"/>
<dbReference type="Pfam" id="PF00027">
    <property type="entry name" value="cNMP_binding"/>
    <property type="match status" value="1"/>
</dbReference>
<dbReference type="EMBL" id="CP042437">
    <property type="protein sequence ID" value="QEC75286.1"/>
    <property type="molecule type" value="Genomic_DNA"/>
</dbReference>
<evidence type="ECO:0000313" key="3">
    <source>
        <dbReference type="Proteomes" id="UP000321362"/>
    </source>
</evidence>
<dbReference type="RefSeq" id="WP_147052440.1">
    <property type="nucleotide sequence ID" value="NZ_CP042437.1"/>
</dbReference>
<dbReference type="AlphaFoldDB" id="A0A5B8VXX8"/>
<dbReference type="Proteomes" id="UP000321362">
    <property type="component" value="Chromosome"/>
</dbReference>
<sequence>MHPVLTQYFSGKINLSAGHEALIERCFKLKYARRNEILVPKGSVAKNIYFVIKGCLRVFLVDDNGSESTRFLIFENNMGTAFPSFINGTPSLAAIQSLEASELFVLSRHDRDLLLKEIPGWETMYRIGLEQDYIASIQRIESLITMDSKTRYQVLMDTRPDIIRRLPNKIVADYLGISQETLSRLKAPRPPKA</sequence>
<dbReference type="KEGG" id="mgk:FSB76_04780"/>
<dbReference type="CDD" id="cd00038">
    <property type="entry name" value="CAP_ED"/>
    <property type="match status" value="1"/>
</dbReference>
<keyword evidence="3" id="KW-1185">Reference proteome</keyword>
<dbReference type="OrthoDB" id="1092431at2"/>
<dbReference type="SUPFAM" id="SSF51206">
    <property type="entry name" value="cAMP-binding domain-like"/>
    <property type="match status" value="1"/>
</dbReference>
<dbReference type="PROSITE" id="PS50042">
    <property type="entry name" value="CNMP_BINDING_3"/>
    <property type="match status" value="1"/>
</dbReference>
<protein>
    <submittedName>
        <fullName evidence="2">Crp/Fnr family transcriptional regulator</fullName>
    </submittedName>
</protein>
<dbReference type="InterPro" id="IPR018490">
    <property type="entry name" value="cNMP-bd_dom_sf"/>
</dbReference>
<dbReference type="InterPro" id="IPR000595">
    <property type="entry name" value="cNMP-bd_dom"/>
</dbReference>
<dbReference type="InterPro" id="IPR014710">
    <property type="entry name" value="RmlC-like_jellyroll"/>
</dbReference>